<proteinExistence type="predicted"/>
<sequence length="346" mass="39944">MIERFYRKIFIAIVQDGGAHDVRVVGQKQKKLLYKESRRFEGESSFEEAVSFIRKYLDESPLYYIALLNPEPKQGALVGCSAHMADDMEEIIGTKTLCRSGKWLLYSSHRELDALEQQYRTIGLDFIFSPFSILEHFFADKIKGGFALYALAQKDSFTIALFEEGNLEYAHHYPMAEKNTLSMEDDNSSPVGFSIGIKEEDESERGISLDDIESLDDLDILEELDDLSDIEDLDTLEEIAEFSEDELTYEEKKVTASRGNDIKFEMDRFNNDYRRFELIQRTLIRFYGGEQCRNRFVETVYVADAYGSGSELKRYLEEELFLNVLIRHIDVADEVIALSMLEEEGL</sequence>
<gene>
    <name evidence="1" type="ORF">CFH83_05605</name>
</gene>
<dbReference type="EMBL" id="DLUI01000079">
    <property type="protein sequence ID" value="DAB38497.1"/>
    <property type="molecule type" value="Genomic_DNA"/>
</dbReference>
<accession>A0A2D3WID3</accession>
<evidence type="ECO:0000313" key="1">
    <source>
        <dbReference type="EMBL" id="DAB38497.1"/>
    </source>
</evidence>
<dbReference type="RefSeq" id="WP_294893587.1">
    <property type="nucleotide sequence ID" value="NZ_DLUI01000079.1"/>
</dbReference>
<reference evidence="1 2" key="1">
    <citation type="journal article" date="2017" name="Front. Microbiol.">
        <title>Comparative Genomic Analysis of the Class Epsilonproteobacteria and Proposed Reclassification to Epsilonbacteraeota (phyl. nov.).</title>
        <authorList>
            <person name="Waite D.W."/>
            <person name="Vanwonterghem I."/>
            <person name="Rinke C."/>
            <person name="Parks D.H."/>
            <person name="Zhang Y."/>
            <person name="Takai K."/>
            <person name="Sievert S.M."/>
            <person name="Simon J."/>
            <person name="Campbell B.J."/>
            <person name="Hanson T.E."/>
            <person name="Woyke T."/>
            <person name="Klotz M.G."/>
            <person name="Hugenholtz P."/>
        </authorList>
    </citation>
    <scope>NUCLEOTIDE SEQUENCE [LARGE SCALE GENOMIC DNA]</scope>
    <source>
        <strain evidence="1">UBA12443</strain>
    </source>
</reference>
<comment type="caution">
    <text evidence="1">The sequence shown here is derived from an EMBL/GenBank/DDBJ whole genome shotgun (WGS) entry which is preliminary data.</text>
</comment>
<dbReference type="Proteomes" id="UP000228859">
    <property type="component" value="Unassembled WGS sequence"/>
</dbReference>
<dbReference type="AlphaFoldDB" id="A0A2D3WID3"/>
<organism evidence="1 2">
    <name type="scientific">Sulfuricurvum kujiense</name>
    <dbReference type="NCBI Taxonomy" id="148813"/>
    <lineage>
        <taxon>Bacteria</taxon>
        <taxon>Pseudomonadati</taxon>
        <taxon>Campylobacterota</taxon>
        <taxon>Epsilonproteobacteria</taxon>
        <taxon>Campylobacterales</taxon>
        <taxon>Sulfurimonadaceae</taxon>
        <taxon>Sulfuricurvum</taxon>
    </lineage>
</organism>
<evidence type="ECO:0000313" key="2">
    <source>
        <dbReference type="Proteomes" id="UP000228859"/>
    </source>
</evidence>
<protein>
    <submittedName>
        <fullName evidence="1">Uncharacterized protein</fullName>
    </submittedName>
</protein>
<name>A0A2D3WID3_9BACT</name>